<accession>A0A0V8JN39</accession>
<evidence type="ECO:0000313" key="3">
    <source>
        <dbReference type="Proteomes" id="UP000053681"/>
    </source>
</evidence>
<comment type="caution">
    <text evidence="2">The sequence shown here is derived from an EMBL/GenBank/DDBJ whole genome shotgun (WGS) entry which is preliminary data.</text>
</comment>
<sequence length="158" mass="18230">MQGQIVYKEGFSVVGVAQKRSKLNKRDEDIVKALWEQMEQNYSTIPHRKHDHIMTGICLPPFENDYFYITGVEVNDPTTIPKGMNVHTFPAYTYIQYEHKGTFESLHKTYEMIQKNWLSKSGHQAIPGPTLEIVDTSTHFNVDNDIVIKIHIPIKIGQ</sequence>
<dbReference type="SUPFAM" id="SSF55136">
    <property type="entry name" value="Probable bacterial effector-binding domain"/>
    <property type="match status" value="1"/>
</dbReference>
<feature type="domain" description="AraC effector-binding" evidence="1">
    <location>
        <begin position="1"/>
        <end position="155"/>
    </location>
</feature>
<dbReference type="InterPro" id="IPR053182">
    <property type="entry name" value="YobU-like_regulator"/>
</dbReference>
<dbReference type="InterPro" id="IPR011256">
    <property type="entry name" value="Reg_factor_effector_dom_sf"/>
</dbReference>
<dbReference type="SMART" id="SM00871">
    <property type="entry name" value="AraC_E_bind"/>
    <property type="match status" value="1"/>
</dbReference>
<dbReference type="Gene3D" id="3.20.80.10">
    <property type="entry name" value="Regulatory factor, effector binding domain"/>
    <property type="match status" value="1"/>
</dbReference>
<gene>
    <name evidence="2" type="ORF">AS180_08140</name>
</gene>
<evidence type="ECO:0000313" key="2">
    <source>
        <dbReference type="EMBL" id="KSU88394.1"/>
    </source>
</evidence>
<reference evidence="2 3" key="1">
    <citation type="submission" date="2015-11" db="EMBL/GenBank/DDBJ databases">
        <title>Bacillus caseinolyticus sp nov.</title>
        <authorList>
            <person name="Dastager S.G."/>
            <person name="Mawlankar R."/>
        </authorList>
    </citation>
    <scope>NUCLEOTIDE SEQUENCE [LARGE SCALE GENOMIC DNA]</scope>
    <source>
        <strain evidence="2 3">SGD-V-76</strain>
    </source>
</reference>
<dbReference type="PANTHER" id="PTHR36444">
    <property type="entry name" value="TRANSCRIPTIONAL REGULATOR PROTEIN YOBU-RELATED"/>
    <property type="match status" value="1"/>
</dbReference>
<name>A0A0V8JN39_9BACI</name>
<dbReference type="Pfam" id="PF06445">
    <property type="entry name" value="GyrI-like"/>
    <property type="match status" value="1"/>
</dbReference>
<dbReference type="InterPro" id="IPR029442">
    <property type="entry name" value="GyrI-like"/>
</dbReference>
<dbReference type="InterPro" id="IPR010499">
    <property type="entry name" value="AraC_E-bd"/>
</dbReference>
<dbReference type="PANTHER" id="PTHR36444:SF2">
    <property type="entry name" value="TRANSCRIPTIONAL REGULATOR PROTEIN YOBU-RELATED"/>
    <property type="match status" value="1"/>
</dbReference>
<keyword evidence="3" id="KW-1185">Reference proteome</keyword>
<protein>
    <recommendedName>
        <fullName evidence="1">AraC effector-binding domain-containing protein</fullName>
    </recommendedName>
</protein>
<dbReference type="AlphaFoldDB" id="A0A0V8JN39"/>
<dbReference type="GeneID" id="93682923"/>
<dbReference type="RefSeq" id="WP_025909936.1">
    <property type="nucleotide sequence ID" value="NZ_KQ758640.1"/>
</dbReference>
<dbReference type="Proteomes" id="UP000053681">
    <property type="component" value="Unassembled WGS sequence"/>
</dbReference>
<proteinExistence type="predicted"/>
<organism evidence="2 3">
    <name type="scientific">Priestia veravalensis</name>
    <dbReference type="NCBI Taxonomy" id="1414648"/>
    <lineage>
        <taxon>Bacteria</taxon>
        <taxon>Bacillati</taxon>
        <taxon>Bacillota</taxon>
        <taxon>Bacilli</taxon>
        <taxon>Bacillales</taxon>
        <taxon>Bacillaceae</taxon>
        <taxon>Priestia</taxon>
    </lineage>
</organism>
<evidence type="ECO:0000259" key="1">
    <source>
        <dbReference type="SMART" id="SM00871"/>
    </source>
</evidence>
<dbReference type="EMBL" id="LNQP01000024">
    <property type="protein sequence ID" value="KSU88394.1"/>
    <property type="molecule type" value="Genomic_DNA"/>
</dbReference>